<keyword evidence="4" id="KW-1185">Reference proteome</keyword>
<reference evidence="4" key="3">
    <citation type="journal article" date="2016" name="Genome Announc.">
        <title>Revised genome sequence of the purple photosynthetic bacterium Blastochloris viridis.</title>
        <authorList>
            <person name="Liu L.N."/>
            <person name="Faulkner M."/>
            <person name="Liu X."/>
            <person name="Huang F."/>
            <person name="Darby A.C."/>
            <person name="Hall N."/>
        </authorList>
    </citation>
    <scope>NUCLEOTIDE SEQUENCE [LARGE SCALE GENOMIC DNA]</scope>
    <source>
        <strain evidence="4">ATCC 19567 / DSM 133 / F</strain>
    </source>
</reference>
<feature type="transmembrane region" description="Helical" evidence="1">
    <location>
        <begin position="65"/>
        <end position="82"/>
    </location>
</feature>
<gene>
    <name evidence="2" type="ORF">BV133_3429</name>
    <name evidence="3" type="ORF">BVIRIDIS_07720</name>
</gene>
<dbReference type="KEGG" id="bvr:BVIR_1327"/>
<name>A0A0H5BFP0_BLAVI</name>
<keyword evidence="1" id="KW-0812">Transmembrane</keyword>
<keyword evidence="1" id="KW-0472">Membrane</keyword>
<dbReference type="Proteomes" id="UP000065734">
    <property type="component" value="Chromosome I"/>
</dbReference>
<sequence length="87" mass="9221">MAEMDVANLVSLPGLIGAAMGLLLGLLNYGVVVAFVEARLRALDRSASPAEKLDFERRVALMRRIILVVDAAAFASVGYLFGRTLGG</sequence>
<protein>
    <submittedName>
        <fullName evidence="3">Uncharacterized protein</fullName>
    </submittedName>
</protein>
<accession>A0A0H5BFP0</accession>
<dbReference type="RefSeq" id="WP_055036953.1">
    <property type="nucleotide sequence ID" value="NZ_AP014854.2"/>
</dbReference>
<organism evidence="3 4">
    <name type="scientific">Blastochloris viridis</name>
    <name type="common">Rhodopseudomonas viridis</name>
    <dbReference type="NCBI Taxonomy" id="1079"/>
    <lineage>
        <taxon>Bacteria</taxon>
        <taxon>Pseudomonadati</taxon>
        <taxon>Pseudomonadota</taxon>
        <taxon>Alphaproteobacteria</taxon>
        <taxon>Hyphomicrobiales</taxon>
        <taxon>Blastochloridaceae</taxon>
        <taxon>Blastochloris</taxon>
    </lineage>
</organism>
<keyword evidence="1" id="KW-1133">Transmembrane helix</keyword>
<dbReference type="EMBL" id="AP014854">
    <property type="protein sequence ID" value="BAS01023.1"/>
    <property type="molecule type" value="Genomic_DNA"/>
</dbReference>
<dbReference type="AlphaFoldDB" id="A0A0H5BFP0"/>
<dbReference type="OrthoDB" id="8163099at2"/>
<proteinExistence type="predicted"/>
<evidence type="ECO:0000313" key="4">
    <source>
        <dbReference type="Proteomes" id="UP000065734"/>
    </source>
</evidence>
<reference evidence="2" key="1">
    <citation type="journal article" date="2015" name="Genome Announc.">
        <title>Complete Genome Sequence of the Bacteriochlorophyll b-Producing Photosynthetic Bacterium Blastochloris viridis.</title>
        <authorList>
            <person name="Tsukatani Y."/>
            <person name="Hirose Y."/>
            <person name="Harada J."/>
            <person name="Misawa N."/>
            <person name="Mori K."/>
            <person name="Inoue K."/>
            <person name="Tamiaki H."/>
        </authorList>
    </citation>
    <scope>NUCLEOTIDE SEQUENCE [LARGE SCALE GENOMIC DNA]</scope>
    <source>
        <strain evidence="2">DSM 133</strain>
    </source>
</reference>
<reference evidence="3" key="2">
    <citation type="submission" date="2015-11" db="EMBL/GenBank/DDBJ databases">
        <authorList>
            <person name="Zhang Y."/>
            <person name="Guo Z."/>
        </authorList>
    </citation>
    <scope>NUCLEOTIDE SEQUENCE</scope>
    <source>
        <strain evidence="3">1</strain>
    </source>
</reference>
<feature type="transmembrane region" description="Helical" evidence="1">
    <location>
        <begin position="12"/>
        <end position="36"/>
    </location>
</feature>
<dbReference type="EMBL" id="LN907867">
    <property type="protein sequence ID" value="CUU41776.1"/>
    <property type="molecule type" value="Genomic_DNA"/>
</dbReference>
<dbReference type="STRING" id="1079.BVIR_1327"/>
<evidence type="ECO:0000313" key="2">
    <source>
        <dbReference type="EMBL" id="BAS01023.1"/>
    </source>
</evidence>
<evidence type="ECO:0000256" key="1">
    <source>
        <dbReference type="SAM" id="Phobius"/>
    </source>
</evidence>
<evidence type="ECO:0000313" key="3">
    <source>
        <dbReference type="EMBL" id="CUU41776.1"/>
    </source>
</evidence>